<organism evidence="1 2">
    <name type="scientific">Flaviflexus ciconiae</name>
    <dbReference type="NCBI Taxonomy" id="2496867"/>
    <lineage>
        <taxon>Bacteria</taxon>
        <taxon>Bacillati</taxon>
        <taxon>Actinomycetota</taxon>
        <taxon>Actinomycetes</taxon>
        <taxon>Actinomycetales</taxon>
        <taxon>Actinomycetaceae</taxon>
        <taxon>Flaviflexus</taxon>
    </lineage>
</organism>
<dbReference type="OrthoDB" id="68692at2"/>
<accession>A0A3Q9G2E5</accession>
<dbReference type="EMBL" id="CP034593">
    <property type="protein sequence ID" value="AZQ77395.1"/>
    <property type="molecule type" value="Genomic_DNA"/>
</dbReference>
<evidence type="ECO:0000313" key="2">
    <source>
        <dbReference type="Proteomes" id="UP000280344"/>
    </source>
</evidence>
<sequence length="129" mass="13814">MSRGNSASQVREAGRDRELLGWITPKGEGLQDLDLLSGTGGATGWLSAKEYRGIAASPIDIESYEIEANVRFRVRLLRVSTAGIAVKEDDFGDATAHLPGHVLSFPAGVRLTPIGEAPCEVHSSMNPRI</sequence>
<protein>
    <submittedName>
        <fullName evidence="1">Uncharacterized protein</fullName>
    </submittedName>
</protein>
<dbReference type="AlphaFoldDB" id="A0A3Q9G2E5"/>
<name>A0A3Q9G2E5_9ACTO</name>
<reference evidence="1 2" key="1">
    <citation type="submission" date="2018-12" db="EMBL/GenBank/DDBJ databases">
        <title>Complete genome sequence of Flaviflexus sp. H23T48.</title>
        <authorList>
            <person name="Bae J.-W."/>
            <person name="Lee J.-Y."/>
        </authorList>
    </citation>
    <scope>NUCLEOTIDE SEQUENCE [LARGE SCALE GENOMIC DNA]</scope>
    <source>
        <strain evidence="1 2">H23T48</strain>
    </source>
</reference>
<dbReference type="Proteomes" id="UP000280344">
    <property type="component" value="Chromosome"/>
</dbReference>
<proteinExistence type="predicted"/>
<dbReference type="RefSeq" id="WP_126704198.1">
    <property type="nucleotide sequence ID" value="NZ_CP034593.1"/>
</dbReference>
<keyword evidence="2" id="KW-1185">Reference proteome</keyword>
<evidence type="ECO:0000313" key="1">
    <source>
        <dbReference type="EMBL" id="AZQ77395.1"/>
    </source>
</evidence>
<dbReference type="KEGG" id="flh:EJ997_08680"/>
<gene>
    <name evidence="1" type="ORF">EJ997_08680</name>
</gene>